<proteinExistence type="predicted"/>
<evidence type="ECO:0000256" key="5">
    <source>
        <dbReference type="SAM" id="MobiDB-lite"/>
    </source>
</evidence>
<dbReference type="EMBL" id="LUEZ02000181">
    <property type="protein sequence ID" value="RDB15358.1"/>
    <property type="molecule type" value="Genomic_DNA"/>
</dbReference>
<keyword evidence="1" id="KW-0479">Metal-binding</keyword>
<gene>
    <name evidence="7" type="ORF">Hypma_004657</name>
</gene>
<name>A0A369J025_HYPMA</name>
<dbReference type="Pfam" id="PF13445">
    <property type="entry name" value="zf-RING_UBOX"/>
    <property type="match status" value="1"/>
</dbReference>
<dbReference type="PROSITE" id="PS50089">
    <property type="entry name" value="ZF_RING_2"/>
    <property type="match status" value="1"/>
</dbReference>
<evidence type="ECO:0000313" key="7">
    <source>
        <dbReference type="EMBL" id="RDB15358.1"/>
    </source>
</evidence>
<dbReference type="Proteomes" id="UP000076154">
    <property type="component" value="Unassembled WGS sequence"/>
</dbReference>
<dbReference type="InParanoid" id="A0A369J025"/>
<dbReference type="STRING" id="39966.A0A369J025"/>
<dbReference type="InterPro" id="IPR001841">
    <property type="entry name" value="Znf_RING"/>
</dbReference>
<keyword evidence="3" id="KW-0862">Zinc</keyword>
<feature type="region of interest" description="Disordered" evidence="5">
    <location>
        <begin position="160"/>
        <end position="180"/>
    </location>
</feature>
<organism evidence="7 8">
    <name type="scientific">Hypsizygus marmoreus</name>
    <name type="common">White beech mushroom</name>
    <name type="synonym">Agaricus marmoreus</name>
    <dbReference type="NCBI Taxonomy" id="39966"/>
    <lineage>
        <taxon>Eukaryota</taxon>
        <taxon>Fungi</taxon>
        <taxon>Dikarya</taxon>
        <taxon>Basidiomycota</taxon>
        <taxon>Agaricomycotina</taxon>
        <taxon>Agaricomycetes</taxon>
        <taxon>Agaricomycetidae</taxon>
        <taxon>Agaricales</taxon>
        <taxon>Tricholomatineae</taxon>
        <taxon>Lyophyllaceae</taxon>
        <taxon>Hypsizygus</taxon>
    </lineage>
</organism>
<dbReference type="PROSITE" id="PS00518">
    <property type="entry name" value="ZF_RING_1"/>
    <property type="match status" value="1"/>
</dbReference>
<dbReference type="OrthoDB" id="6270329at2759"/>
<protein>
    <recommendedName>
        <fullName evidence="6">RING-type domain-containing protein</fullName>
    </recommendedName>
</protein>
<dbReference type="Gene3D" id="3.30.40.10">
    <property type="entry name" value="Zinc/RING finger domain, C3HC4 (zinc finger)"/>
    <property type="match status" value="1"/>
</dbReference>
<evidence type="ECO:0000256" key="1">
    <source>
        <dbReference type="ARBA" id="ARBA00022723"/>
    </source>
</evidence>
<feature type="region of interest" description="Disordered" evidence="5">
    <location>
        <begin position="193"/>
        <end position="273"/>
    </location>
</feature>
<dbReference type="InterPro" id="IPR017907">
    <property type="entry name" value="Znf_RING_CS"/>
</dbReference>
<evidence type="ECO:0000256" key="4">
    <source>
        <dbReference type="PROSITE-ProRule" id="PRU00175"/>
    </source>
</evidence>
<evidence type="ECO:0000256" key="3">
    <source>
        <dbReference type="ARBA" id="ARBA00022833"/>
    </source>
</evidence>
<dbReference type="GO" id="GO:0008270">
    <property type="term" value="F:zinc ion binding"/>
    <property type="evidence" value="ECO:0007669"/>
    <property type="project" value="UniProtKB-KW"/>
</dbReference>
<sequence>MHPCGICIENVEVPVALPCGHIFCNECIRRAVDSIKTYSTLHSCPVCRTLYSVASFDPALVPAFLRPHITPSIRKLYLDLPSGKPRVVSSTIEIAVENARLNAENHALRTNCEMWRRRAEVHGAATLGLLGLARIARDEAVKMRHERDEVYKHYHSLKRKLPDDESSSHLDPPPPSAAADLAPLTHIYKHEMPTSASASKSPCILPPSLSRRPVAQLPPMMPSDATETSRPTKRPRLSTPPQTLAVTPEDLEPSSFTRLSPPTQRTVSPSAGI</sequence>
<keyword evidence="2 4" id="KW-0863">Zinc-finger</keyword>
<feature type="compositionally biased region" description="Polar residues" evidence="5">
    <location>
        <begin position="254"/>
        <end position="273"/>
    </location>
</feature>
<evidence type="ECO:0000313" key="8">
    <source>
        <dbReference type="Proteomes" id="UP000076154"/>
    </source>
</evidence>
<comment type="caution">
    <text evidence="7">The sequence shown here is derived from an EMBL/GenBank/DDBJ whole genome shotgun (WGS) entry which is preliminary data.</text>
</comment>
<dbReference type="InterPro" id="IPR013083">
    <property type="entry name" value="Znf_RING/FYVE/PHD"/>
</dbReference>
<dbReference type="InterPro" id="IPR027370">
    <property type="entry name" value="Znf-RING_euk"/>
</dbReference>
<reference evidence="7" key="1">
    <citation type="submission" date="2018-04" db="EMBL/GenBank/DDBJ databases">
        <title>Whole genome sequencing of Hypsizygus marmoreus.</title>
        <authorList>
            <person name="Choi I.-G."/>
            <person name="Min B."/>
            <person name="Kim J.-G."/>
            <person name="Kim S."/>
            <person name="Oh Y.-L."/>
            <person name="Kong W.-S."/>
            <person name="Park H."/>
            <person name="Jeong J."/>
            <person name="Song E.-S."/>
        </authorList>
    </citation>
    <scope>NUCLEOTIDE SEQUENCE [LARGE SCALE GENOMIC DNA]</scope>
    <source>
        <strain evidence="7">51987-8</strain>
    </source>
</reference>
<dbReference type="SUPFAM" id="SSF57850">
    <property type="entry name" value="RING/U-box"/>
    <property type="match status" value="1"/>
</dbReference>
<dbReference type="SMART" id="SM00184">
    <property type="entry name" value="RING"/>
    <property type="match status" value="1"/>
</dbReference>
<dbReference type="AlphaFoldDB" id="A0A369J025"/>
<feature type="domain" description="RING-type" evidence="6">
    <location>
        <begin position="4"/>
        <end position="48"/>
    </location>
</feature>
<evidence type="ECO:0000259" key="6">
    <source>
        <dbReference type="PROSITE" id="PS50089"/>
    </source>
</evidence>
<evidence type="ECO:0000256" key="2">
    <source>
        <dbReference type="ARBA" id="ARBA00022771"/>
    </source>
</evidence>
<accession>A0A369J025</accession>
<keyword evidence="8" id="KW-1185">Reference proteome</keyword>